<accession>A0A1I3KNW7</accession>
<dbReference type="STRING" id="1884381.SAMN05518846_10146"/>
<evidence type="ECO:0000313" key="4">
    <source>
        <dbReference type="Proteomes" id="UP000198915"/>
    </source>
</evidence>
<dbReference type="InterPro" id="IPR012338">
    <property type="entry name" value="Beta-lactam/transpept-like"/>
</dbReference>
<dbReference type="Pfam" id="PF00144">
    <property type="entry name" value="Beta-lactamase"/>
    <property type="match status" value="1"/>
</dbReference>
<protein>
    <submittedName>
        <fullName evidence="3">CubicO group peptidase, beta-lactamase class C family</fullName>
    </submittedName>
</protein>
<dbReference type="RefSeq" id="WP_092265945.1">
    <property type="nucleotide sequence ID" value="NZ_FORT01000001.1"/>
</dbReference>
<dbReference type="PANTHER" id="PTHR43283:SF11">
    <property type="entry name" value="BETA-LACTAMASE-RELATED DOMAIN-CONTAINING PROTEIN"/>
    <property type="match status" value="1"/>
</dbReference>
<dbReference type="Proteomes" id="UP000198915">
    <property type="component" value="Unassembled WGS sequence"/>
</dbReference>
<dbReference type="EMBL" id="FORT01000001">
    <property type="protein sequence ID" value="SFI74221.1"/>
    <property type="molecule type" value="Genomic_DNA"/>
</dbReference>
<dbReference type="InterPro" id="IPR001466">
    <property type="entry name" value="Beta-lactam-related"/>
</dbReference>
<feature type="domain" description="Beta-lactamase-related" evidence="2">
    <location>
        <begin position="12"/>
        <end position="392"/>
    </location>
</feature>
<dbReference type="Gene3D" id="3.40.710.10">
    <property type="entry name" value="DD-peptidase/beta-lactamase superfamily"/>
    <property type="match status" value="1"/>
</dbReference>
<sequence length="413" mass="45227">MNGIELMVRMEQSLEDGMNRGIFPGAAVSLMRKGAPTLTTVKGKTGAGEDAPQVDAQTLYDMASLTKVMVTLPLVLLSVQSGKLSLFDSLLAHVPELGEGQDTERKSQIKIVHLLTHTSGLPAWRPYFLIGQGRVDYIQLMKEETLESNPGSHVVYSDLGFMLLGFVLERIWDEELDVLATRLLFQPSGMKNTWYLPLQHHSLAISGIAQTENGNGFEQNMAQNYLANLASSDPSKGTEWTEKLDHFKWRQGVICGTVHDCNAHYGLGGISGHAGLFSTIRDTERYMEIWTSQKAPVYIDPLLRSLATRSHTDFSAQRRGLGWIASSTGGSLDQLAAGCTGGDLVSERAYGHTGFTGTSIWTDPLREATVITLTNRVHPVASPLIGSWRIAHHNQIWNGIELVDASGERGSNP</sequence>
<dbReference type="SUPFAM" id="SSF56601">
    <property type="entry name" value="beta-lactamase/transpeptidase-like"/>
    <property type="match status" value="1"/>
</dbReference>
<gene>
    <name evidence="3" type="ORF">SAMN05518846_10146</name>
</gene>
<keyword evidence="4" id="KW-1185">Reference proteome</keyword>
<reference evidence="4" key="1">
    <citation type="submission" date="2016-10" db="EMBL/GenBank/DDBJ databases">
        <authorList>
            <person name="Varghese N."/>
            <person name="Submissions S."/>
        </authorList>
    </citation>
    <scope>NUCLEOTIDE SEQUENCE [LARGE SCALE GENOMIC DNA]</scope>
    <source>
        <strain evidence="4">OK042</strain>
    </source>
</reference>
<evidence type="ECO:0000256" key="1">
    <source>
        <dbReference type="ARBA" id="ARBA00022801"/>
    </source>
</evidence>
<dbReference type="PANTHER" id="PTHR43283">
    <property type="entry name" value="BETA-LACTAMASE-RELATED"/>
    <property type="match status" value="1"/>
</dbReference>
<evidence type="ECO:0000313" key="3">
    <source>
        <dbReference type="EMBL" id="SFI74221.1"/>
    </source>
</evidence>
<proteinExistence type="predicted"/>
<name>A0A1I3KNW7_9BACL</name>
<keyword evidence="1" id="KW-0378">Hydrolase</keyword>
<organism evidence="3 4">
    <name type="scientific">Brevibacillus centrosporus</name>
    <dbReference type="NCBI Taxonomy" id="54910"/>
    <lineage>
        <taxon>Bacteria</taxon>
        <taxon>Bacillati</taxon>
        <taxon>Bacillota</taxon>
        <taxon>Bacilli</taxon>
        <taxon>Bacillales</taxon>
        <taxon>Paenibacillaceae</taxon>
        <taxon>Brevibacillus</taxon>
    </lineage>
</organism>
<dbReference type="AlphaFoldDB" id="A0A1I3KNW7"/>
<dbReference type="InterPro" id="IPR050789">
    <property type="entry name" value="Diverse_Enzym_Activities"/>
</dbReference>
<dbReference type="GO" id="GO:0016787">
    <property type="term" value="F:hydrolase activity"/>
    <property type="evidence" value="ECO:0007669"/>
    <property type="project" value="UniProtKB-KW"/>
</dbReference>
<evidence type="ECO:0000259" key="2">
    <source>
        <dbReference type="Pfam" id="PF00144"/>
    </source>
</evidence>